<dbReference type="Proteomes" id="UP000241912">
    <property type="component" value="Unassembled WGS sequence"/>
</dbReference>
<dbReference type="Pfam" id="PF00512">
    <property type="entry name" value="HisKA"/>
    <property type="match status" value="1"/>
</dbReference>
<evidence type="ECO:0000313" key="6">
    <source>
        <dbReference type="EMBL" id="PSJ16828.1"/>
    </source>
</evidence>
<dbReference type="EMBL" id="PXXU01000035">
    <property type="protein sequence ID" value="PSJ16828.1"/>
    <property type="molecule type" value="Genomic_DNA"/>
</dbReference>
<evidence type="ECO:0000256" key="4">
    <source>
        <dbReference type="ARBA" id="ARBA00022777"/>
    </source>
</evidence>
<keyword evidence="4" id="KW-0418">Kinase</keyword>
<dbReference type="CDD" id="cd00082">
    <property type="entry name" value="HisKA"/>
    <property type="match status" value="1"/>
</dbReference>
<reference evidence="6 7" key="1">
    <citation type="submission" date="2018-03" db="EMBL/GenBank/DDBJ databases">
        <title>Draft genome of Nitrosomonas supralitoralis APG5.</title>
        <authorList>
            <person name="Urakawa H."/>
            <person name="Lopez J.V."/>
        </authorList>
    </citation>
    <scope>NUCLEOTIDE SEQUENCE [LARGE SCALE GENOMIC DNA]</scope>
    <source>
        <strain evidence="6 7">APG5</strain>
    </source>
</reference>
<dbReference type="OrthoDB" id="8552871at2"/>
<organism evidence="6 7">
    <name type="scientific">Nitrosomonas supralitoralis</name>
    <dbReference type="NCBI Taxonomy" id="2116706"/>
    <lineage>
        <taxon>Bacteria</taxon>
        <taxon>Pseudomonadati</taxon>
        <taxon>Pseudomonadota</taxon>
        <taxon>Betaproteobacteria</taxon>
        <taxon>Nitrosomonadales</taxon>
        <taxon>Nitrosomonadaceae</taxon>
        <taxon>Nitrosomonas</taxon>
    </lineage>
</organism>
<keyword evidence="3" id="KW-0808">Transferase</keyword>
<accession>A0A2P7NTS0</accession>
<dbReference type="PANTHER" id="PTHR42878">
    <property type="entry name" value="TWO-COMPONENT HISTIDINE KINASE"/>
    <property type="match status" value="1"/>
</dbReference>
<evidence type="ECO:0000256" key="3">
    <source>
        <dbReference type="ARBA" id="ARBA00022679"/>
    </source>
</evidence>
<dbReference type="Gene3D" id="1.10.287.130">
    <property type="match status" value="1"/>
</dbReference>
<name>A0A2P7NTS0_9PROT</name>
<evidence type="ECO:0000256" key="1">
    <source>
        <dbReference type="ARBA" id="ARBA00000085"/>
    </source>
</evidence>
<feature type="domain" description="Signal transduction histidine kinase dimerisation/phosphoacceptor" evidence="5">
    <location>
        <begin position="1"/>
        <end position="64"/>
    </location>
</feature>
<proteinExistence type="predicted"/>
<dbReference type="GO" id="GO:0030295">
    <property type="term" value="F:protein kinase activator activity"/>
    <property type="evidence" value="ECO:0007669"/>
    <property type="project" value="TreeGrafter"/>
</dbReference>
<comment type="catalytic activity">
    <reaction evidence="1">
        <text>ATP + protein L-histidine = ADP + protein N-phospho-L-histidine.</text>
        <dbReference type="EC" id="2.7.13.3"/>
    </reaction>
</comment>
<dbReference type="GO" id="GO:0000156">
    <property type="term" value="F:phosphorelay response regulator activity"/>
    <property type="evidence" value="ECO:0007669"/>
    <property type="project" value="TreeGrafter"/>
</dbReference>
<dbReference type="GO" id="GO:0000155">
    <property type="term" value="F:phosphorelay sensor kinase activity"/>
    <property type="evidence" value="ECO:0007669"/>
    <property type="project" value="InterPro"/>
</dbReference>
<dbReference type="EC" id="2.7.13.3" evidence="2"/>
<dbReference type="SUPFAM" id="SSF47384">
    <property type="entry name" value="Homodimeric domain of signal transducing histidine kinase"/>
    <property type="match status" value="1"/>
</dbReference>
<dbReference type="PANTHER" id="PTHR42878:SF15">
    <property type="entry name" value="BACTERIOPHYTOCHROME"/>
    <property type="match status" value="1"/>
</dbReference>
<comment type="caution">
    <text evidence="6">The sequence shown here is derived from an EMBL/GenBank/DDBJ whole genome shotgun (WGS) entry which is preliminary data.</text>
</comment>
<dbReference type="RefSeq" id="WP_106707407.1">
    <property type="nucleotide sequence ID" value="NZ_PXXU01000035.1"/>
</dbReference>
<sequence>MRQLSQDLNAPLRGVEGYSRLLEDEYSDRFDNDGRLSIRNIRTGVTRMNVLINDLLASSRMERRKLKSNVVDLPLLILQVLTEPNEVITTRRIEVIADLSPFKVYADRDGLALRFACESDQIQPAFVLPTYRI</sequence>
<gene>
    <name evidence="6" type="ORF">C7H79_11485</name>
</gene>
<dbReference type="InterPro" id="IPR003661">
    <property type="entry name" value="HisK_dim/P_dom"/>
</dbReference>
<dbReference type="GO" id="GO:0007234">
    <property type="term" value="P:osmosensory signaling via phosphorelay pathway"/>
    <property type="evidence" value="ECO:0007669"/>
    <property type="project" value="TreeGrafter"/>
</dbReference>
<keyword evidence="7" id="KW-1185">Reference proteome</keyword>
<protein>
    <recommendedName>
        <fullName evidence="2">histidine kinase</fullName>
        <ecNumber evidence="2">2.7.13.3</ecNumber>
    </recommendedName>
</protein>
<dbReference type="InterPro" id="IPR050351">
    <property type="entry name" value="BphY/WalK/GraS-like"/>
</dbReference>
<evidence type="ECO:0000256" key="2">
    <source>
        <dbReference type="ARBA" id="ARBA00012438"/>
    </source>
</evidence>
<dbReference type="SMART" id="SM00388">
    <property type="entry name" value="HisKA"/>
    <property type="match status" value="1"/>
</dbReference>
<evidence type="ECO:0000259" key="5">
    <source>
        <dbReference type="SMART" id="SM00388"/>
    </source>
</evidence>
<dbReference type="InterPro" id="IPR036097">
    <property type="entry name" value="HisK_dim/P_sf"/>
</dbReference>
<evidence type="ECO:0000313" key="7">
    <source>
        <dbReference type="Proteomes" id="UP000241912"/>
    </source>
</evidence>
<dbReference type="AlphaFoldDB" id="A0A2P7NTS0"/>